<evidence type="ECO:0000256" key="9">
    <source>
        <dbReference type="PIRSR" id="PIRSR001589-2"/>
    </source>
</evidence>
<evidence type="ECO:0000256" key="5">
    <source>
        <dbReference type="ARBA" id="ARBA00022840"/>
    </source>
</evidence>
<dbReference type="InterPro" id="IPR001962">
    <property type="entry name" value="Asn_synthase"/>
</dbReference>
<dbReference type="InterPro" id="IPR051786">
    <property type="entry name" value="ASN_synthetase/amidase"/>
</dbReference>
<dbReference type="PANTHER" id="PTHR43284">
    <property type="entry name" value="ASPARAGINE SYNTHETASE (GLUTAMINE-HYDROLYZING)"/>
    <property type="match status" value="1"/>
</dbReference>
<feature type="site" description="Important for beta-aspartyl-AMP intermediate formation" evidence="10">
    <location>
        <position position="368"/>
    </location>
</feature>
<name>A0A6N8DUI7_RHOAC</name>
<dbReference type="AlphaFoldDB" id="A0A6N8DUI7"/>
<evidence type="ECO:0000256" key="2">
    <source>
        <dbReference type="ARBA" id="ARBA00005752"/>
    </source>
</evidence>
<dbReference type="NCBIfam" id="TIGR01536">
    <property type="entry name" value="asn_synth_AEB"/>
    <property type="match status" value="1"/>
</dbReference>
<comment type="caution">
    <text evidence="12">The sequence shown here is derived from an EMBL/GenBank/DDBJ whole genome shotgun (WGS) entry which is preliminary data.</text>
</comment>
<evidence type="ECO:0000256" key="10">
    <source>
        <dbReference type="PIRSR" id="PIRSR001589-3"/>
    </source>
</evidence>
<feature type="active site" description="For GATase activity" evidence="8">
    <location>
        <position position="2"/>
    </location>
</feature>
<dbReference type="InterPro" id="IPR029055">
    <property type="entry name" value="Ntn_hydrolases_N"/>
</dbReference>
<keyword evidence="8" id="KW-0028">Amino-acid biosynthesis</keyword>
<dbReference type="GO" id="GO:0006529">
    <property type="term" value="P:asparagine biosynthetic process"/>
    <property type="evidence" value="ECO:0007669"/>
    <property type="project" value="UniProtKB-KW"/>
</dbReference>
<dbReference type="GO" id="GO:0005829">
    <property type="term" value="C:cytosol"/>
    <property type="evidence" value="ECO:0007669"/>
    <property type="project" value="TreeGrafter"/>
</dbReference>
<feature type="domain" description="Glutamine amidotransferase type-2" evidence="11">
    <location>
        <begin position="2"/>
        <end position="212"/>
    </location>
</feature>
<keyword evidence="4 9" id="KW-0547">Nucleotide-binding</keyword>
<dbReference type="InterPro" id="IPR033738">
    <property type="entry name" value="AsnB_N"/>
</dbReference>
<dbReference type="GO" id="GO:0005524">
    <property type="term" value="F:ATP binding"/>
    <property type="evidence" value="ECO:0007669"/>
    <property type="project" value="UniProtKB-KW"/>
</dbReference>
<keyword evidence="5 9" id="KW-0067">ATP-binding</keyword>
<keyword evidence="8" id="KW-0061">Asparagine biosynthesis</keyword>
<dbReference type="EMBL" id="WNKS01000017">
    <property type="protein sequence ID" value="MTV32504.1"/>
    <property type="molecule type" value="Genomic_DNA"/>
</dbReference>
<evidence type="ECO:0000259" key="11">
    <source>
        <dbReference type="PROSITE" id="PS51278"/>
    </source>
</evidence>
<dbReference type="PANTHER" id="PTHR43284:SF1">
    <property type="entry name" value="ASPARAGINE SYNTHETASE"/>
    <property type="match status" value="1"/>
</dbReference>
<comment type="catalytic activity">
    <reaction evidence="7">
        <text>L-aspartate + L-glutamine + ATP + H2O = L-asparagine + L-glutamate + AMP + diphosphate + H(+)</text>
        <dbReference type="Rhea" id="RHEA:12228"/>
        <dbReference type="ChEBI" id="CHEBI:15377"/>
        <dbReference type="ChEBI" id="CHEBI:15378"/>
        <dbReference type="ChEBI" id="CHEBI:29985"/>
        <dbReference type="ChEBI" id="CHEBI:29991"/>
        <dbReference type="ChEBI" id="CHEBI:30616"/>
        <dbReference type="ChEBI" id="CHEBI:33019"/>
        <dbReference type="ChEBI" id="CHEBI:58048"/>
        <dbReference type="ChEBI" id="CHEBI:58359"/>
        <dbReference type="ChEBI" id="CHEBI:456215"/>
        <dbReference type="EC" id="6.3.5.4"/>
    </reaction>
</comment>
<evidence type="ECO:0000256" key="4">
    <source>
        <dbReference type="ARBA" id="ARBA00022741"/>
    </source>
</evidence>
<comment type="similarity">
    <text evidence="2">Belongs to the asparagine synthetase family.</text>
</comment>
<dbReference type="Proteomes" id="UP000439113">
    <property type="component" value="Unassembled WGS sequence"/>
</dbReference>
<dbReference type="SUPFAM" id="SSF56235">
    <property type="entry name" value="N-terminal nucleophile aminohydrolases (Ntn hydrolases)"/>
    <property type="match status" value="1"/>
</dbReference>
<evidence type="ECO:0000313" key="12">
    <source>
        <dbReference type="EMBL" id="MTV32504.1"/>
    </source>
</evidence>
<dbReference type="OrthoDB" id="9763290at2"/>
<dbReference type="RefSeq" id="WP_155447193.1">
    <property type="nucleotide sequence ID" value="NZ_JAOQNR010000017.1"/>
</dbReference>
<dbReference type="GO" id="GO:0004066">
    <property type="term" value="F:asparagine synthase (glutamine-hydrolyzing) activity"/>
    <property type="evidence" value="ECO:0007669"/>
    <property type="project" value="UniProtKB-EC"/>
</dbReference>
<keyword evidence="12" id="KW-0436">Ligase</keyword>
<dbReference type="Pfam" id="PF13537">
    <property type="entry name" value="GATase_7"/>
    <property type="match status" value="1"/>
</dbReference>
<feature type="binding site" evidence="9">
    <location>
        <position position="99"/>
    </location>
    <ligand>
        <name>L-glutamine</name>
        <dbReference type="ChEBI" id="CHEBI:58359"/>
    </ligand>
</feature>
<evidence type="ECO:0000313" key="13">
    <source>
        <dbReference type="Proteomes" id="UP000439113"/>
    </source>
</evidence>
<dbReference type="PIRSF" id="PIRSF001589">
    <property type="entry name" value="Asn_synthetase_glu-h"/>
    <property type="match status" value="1"/>
</dbReference>
<keyword evidence="6 8" id="KW-0315">Glutamine amidotransferase</keyword>
<dbReference type="EC" id="6.3.5.4" evidence="3"/>
<dbReference type="CDD" id="cd00712">
    <property type="entry name" value="AsnB"/>
    <property type="match status" value="1"/>
</dbReference>
<dbReference type="Gene3D" id="3.60.20.10">
    <property type="entry name" value="Glutamine Phosphoribosylpyrophosphate, subunit 1, domain 1"/>
    <property type="match status" value="1"/>
</dbReference>
<gene>
    <name evidence="12" type="primary">asnB</name>
    <name evidence="12" type="ORF">GJ654_16080</name>
</gene>
<evidence type="ECO:0000256" key="7">
    <source>
        <dbReference type="ARBA" id="ARBA00048741"/>
    </source>
</evidence>
<reference evidence="12 13" key="1">
    <citation type="submission" date="2019-11" db="EMBL/GenBank/DDBJ databases">
        <title>Whole-genome sequence of a Rhodoblastus acidophilus DSM 142.</title>
        <authorList>
            <person name="Kyndt J.A."/>
            <person name="Meyer T.E."/>
        </authorList>
    </citation>
    <scope>NUCLEOTIDE SEQUENCE [LARGE SCALE GENOMIC DNA]</scope>
    <source>
        <strain evidence="12 13">DSM 142</strain>
    </source>
</reference>
<accession>A0A6N8DUI7</accession>
<dbReference type="InterPro" id="IPR014729">
    <property type="entry name" value="Rossmann-like_a/b/a_fold"/>
</dbReference>
<dbReference type="CDD" id="cd01991">
    <property type="entry name" value="Asn_synthase_B_C"/>
    <property type="match status" value="1"/>
</dbReference>
<dbReference type="Gene3D" id="3.40.50.620">
    <property type="entry name" value="HUPs"/>
    <property type="match status" value="1"/>
</dbReference>
<proteinExistence type="inferred from homology"/>
<evidence type="ECO:0000256" key="8">
    <source>
        <dbReference type="PIRSR" id="PIRSR001589-1"/>
    </source>
</evidence>
<comment type="pathway">
    <text evidence="1">Amino-acid biosynthesis; L-asparagine biosynthesis; L-asparagine from L-aspartate (L-Gln route): step 1/1.</text>
</comment>
<organism evidence="12 13">
    <name type="scientific">Rhodoblastus acidophilus</name>
    <name type="common">Rhodopseudomonas acidophila</name>
    <dbReference type="NCBI Taxonomy" id="1074"/>
    <lineage>
        <taxon>Bacteria</taxon>
        <taxon>Pseudomonadati</taxon>
        <taxon>Pseudomonadota</taxon>
        <taxon>Alphaproteobacteria</taxon>
        <taxon>Hyphomicrobiales</taxon>
        <taxon>Rhodoblastaceae</taxon>
        <taxon>Rhodoblastus</taxon>
    </lineage>
</organism>
<sequence>MCGIAGFLGRSADPAAKELAQRMISALAHRGPDGSGVHVDGPVALGHTRLSIIDLSGGHQPLLDESGDLAISFNGEIFNYVELRDALVAGGARFRTKSDTEVILELYRAKGEACVQDLNGDFAFALWDRRRQKLMLARDRMGVRPLYWTRAKNRLYFASEVKALLATGEVEARPDPIGLDQLFTLWGAIPPRTMFKGIQQLPPGHVMIATPDKVEIRRYWRLSFPTAAEDAAARVDEAALAEELRALLADATRIRLRSDVPVGAYLSGGLDSAITATLASDIVAQRLKTFSVTFESGEFDESAFQAQMAEALGTAHASIACAKSSIAAMFPGVIGAIEQPVLRTAPAPLYQLSDFVRQSGFKVVLTGEGADEVFAGYDIFREAKVRGFCARQPDSAWRPLLFGKLYPWLPGLQAQSPAYLKAFFGMALDRVNDPLFSHLPRFETTAKAKAFFSSDLKAALKGYDALAELRADLPAEFMRWTPLARAQYLETTYLLPGYILSAQGDRVAMAHGVEGRFPFLDHRVVEFGARVPARLKLKGLREKHILRESFSNRLPAAIGNRPKQPYRAPDSASFFGADAPTYVAERLSPASVASAGLFDVGAVTKLARKCAGGGAPGFRDNTALVGVLSGQLWSEQFFRGAAQRRAPAA</sequence>
<feature type="binding site" evidence="9">
    <location>
        <position position="292"/>
    </location>
    <ligand>
        <name>ATP</name>
        <dbReference type="ChEBI" id="CHEBI:30616"/>
    </ligand>
</feature>
<dbReference type="PROSITE" id="PS51278">
    <property type="entry name" value="GATASE_TYPE_2"/>
    <property type="match status" value="1"/>
</dbReference>
<evidence type="ECO:0000256" key="1">
    <source>
        <dbReference type="ARBA" id="ARBA00005187"/>
    </source>
</evidence>
<evidence type="ECO:0000256" key="3">
    <source>
        <dbReference type="ARBA" id="ARBA00012737"/>
    </source>
</evidence>
<dbReference type="SUPFAM" id="SSF52402">
    <property type="entry name" value="Adenine nucleotide alpha hydrolases-like"/>
    <property type="match status" value="1"/>
</dbReference>
<evidence type="ECO:0000256" key="6">
    <source>
        <dbReference type="ARBA" id="ARBA00022962"/>
    </source>
</evidence>
<protein>
    <recommendedName>
        <fullName evidence="3">asparagine synthase (glutamine-hydrolyzing)</fullName>
        <ecNumber evidence="3">6.3.5.4</ecNumber>
    </recommendedName>
</protein>
<dbReference type="Pfam" id="PF00733">
    <property type="entry name" value="Asn_synthase"/>
    <property type="match status" value="1"/>
</dbReference>
<dbReference type="InterPro" id="IPR006426">
    <property type="entry name" value="Asn_synth_AEB"/>
</dbReference>
<dbReference type="InterPro" id="IPR017932">
    <property type="entry name" value="GATase_2_dom"/>
</dbReference>